<dbReference type="PANTHER" id="PTHR43099">
    <property type="entry name" value="UPF0053 PROTEIN YRKA"/>
    <property type="match status" value="1"/>
</dbReference>
<evidence type="ECO:0000256" key="3">
    <source>
        <dbReference type="ARBA" id="ARBA00022692"/>
    </source>
</evidence>
<name>A0ABD5RYA2_9EURY</name>
<dbReference type="SMART" id="SM00116">
    <property type="entry name" value="CBS"/>
    <property type="match status" value="2"/>
</dbReference>
<dbReference type="CDD" id="cd04590">
    <property type="entry name" value="CBS_pair_CorC_HlyC_assoc"/>
    <property type="match status" value="1"/>
</dbReference>
<feature type="domain" description="CNNM transmembrane" evidence="9">
    <location>
        <begin position="2"/>
        <end position="209"/>
    </location>
</feature>
<dbReference type="Pfam" id="PF01595">
    <property type="entry name" value="CNNM"/>
    <property type="match status" value="1"/>
</dbReference>
<dbReference type="InterPro" id="IPR046342">
    <property type="entry name" value="CBS_dom_sf"/>
</dbReference>
<protein>
    <submittedName>
        <fullName evidence="10">CNNM domain-containing protein</fullName>
    </submittedName>
</protein>
<dbReference type="InterPro" id="IPR000644">
    <property type="entry name" value="CBS_dom"/>
</dbReference>
<dbReference type="InterPro" id="IPR051676">
    <property type="entry name" value="UPF0053_domain"/>
</dbReference>
<evidence type="ECO:0000313" key="10">
    <source>
        <dbReference type="EMBL" id="MFC6724232.1"/>
    </source>
</evidence>
<evidence type="ECO:0000256" key="1">
    <source>
        <dbReference type="ARBA" id="ARBA00004651"/>
    </source>
</evidence>
<dbReference type="InterPro" id="IPR044751">
    <property type="entry name" value="Ion_transp-like_CBS"/>
</dbReference>
<organism evidence="10 11">
    <name type="scientific">Halobium palmae</name>
    <dbReference type="NCBI Taxonomy" id="1776492"/>
    <lineage>
        <taxon>Archaea</taxon>
        <taxon>Methanobacteriati</taxon>
        <taxon>Methanobacteriota</taxon>
        <taxon>Stenosarchaea group</taxon>
        <taxon>Halobacteria</taxon>
        <taxon>Halobacteriales</taxon>
        <taxon>Haloferacaceae</taxon>
        <taxon>Halobium</taxon>
    </lineage>
</organism>
<keyword evidence="4" id="KW-0677">Repeat</keyword>
<dbReference type="PANTHER" id="PTHR43099:SF5">
    <property type="entry name" value="HLYC_CORC FAMILY TRANSPORTER"/>
    <property type="match status" value="1"/>
</dbReference>
<evidence type="ECO:0000259" key="8">
    <source>
        <dbReference type="PROSITE" id="PS51371"/>
    </source>
</evidence>
<evidence type="ECO:0000256" key="4">
    <source>
        <dbReference type="ARBA" id="ARBA00022737"/>
    </source>
</evidence>
<reference evidence="10 11" key="1">
    <citation type="journal article" date="2019" name="Int. J. Syst. Evol. Microbiol.">
        <title>The Global Catalogue of Microorganisms (GCM) 10K type strain sequencing project: providing services to taxonomists for standard genome sequencing and annotation.</title>
        <authorList>
            <consortium name="The Broad Institute Genomics Platform"/>
            <consortium name="The Broad Institute Genome Sequencing Center for Infectious Disease"/>
            <person name="Wu L."/>
            <person name="Ma J."/>
        </authorList>
    </citation>
    <scope>NUCLEOTIDE SEQUENCE [LARGE SCALE GENOMIC DNA]</scope>
    <source>
        <strain evidence="10 11">NBRC 111368</strain>
    </source>
</reference>
<comment type="caution">
    <text evidence="10">The sequence shown here is derived from an EMBL/GenBank/DDBJ whole genome shotgun (WGS) entry which is preliminary data.</text>
</comment>
<sequence length="383" mass="41066">MVDIATMGRLFAGLVLLFGNGYFVAIEFAMTRVRQFAEAEFQGSSGLERAWAMTEELEIYLTGCQLGITICSVGLGVAAEPALTAVLDPEIRAVWLGGLLGGGGGEGHTALSVVSALVVINILHLVIGEQAPTYLGIERTQTIAKYGAPILYTWTKVLSPVIRFGDWVAKALLSLLGVEITRSWAEEEVEDGEDGSPRPSSRGELISQMGDALANLDLPDERRREVMNALAIDRIQASDIMVGREDVVAVSTTQSTEENLEVIRETPHSRFPLVGEDLDVPVGTVYVPALIQHEMALEDGSKTFEDVAAPPVTVDHDLPVSDLVDRLQEAKQELALVVEDGRTVGLVTATDAFEAVMGELEDPLDADILEEAGADGSARGRQA</sequence>
<keyword evidence="5" id="KW-1133">Transmembrane helix</keyword>
<dbReference type="InterPro" id="IPR002550">
    <property type="entry name" value="CNNM"/>
</dbReference>
<feature type="domain" description="CBS" evidence="8">
    <location>
        <begin position="307"/>
        <end position="363"/>
    </location>
</feature>
<dbReference type="Gene3D" id="3.10.580.10">
    <property type="entry name" value="CBS-domain"/>
    <property type="match status" value="1"/>
</dbReference>
<keyword evidence="7" id="KW-0129">CBS domain</keyword>
<keyword evidence="11" id="KW-1185">Reference proteome</keyword>
<evidence type="ECO:0000313" key="11">
    <source>
        <dbReference type="Proteomes" id="UP001596328"/>
    </source>
</evidence>
<comment type="subcellular location">
    <subcellularLocation>
        <location evidence="1">Cell membrane</location>
        <topology evidence="1">Multi-pass membrane protein</topology>
    </subcellularLocation>
</comment>
<dbReference type="EMBL" id="JBHSWU010000128">
    <property type="protein sequence ID" value="MFC6724232.1"/>
    <property type="molecule type" value="Genomic_DNA"/>
</dbReference>
<gene>
    <name evidence="10" type="ORF">ACFQE1_07565</name>
</gene>
<dbReference type="PROSITE" id="PS51371">
    <property type="entry name" value="CBS"/>
    <property type="match status" value="1"/>
</dbReference>
<keyword evidence="3" id="KW-0812">Transmembrane</keyword>
<dbReference type="Pfam" id="PF00571">
    <property type="entry name" value="CBS"/>
    <property type="match status" value="1"/>
</dbReference>
<dbReference type="PROSITE" id="PS51846">
    <property type="entry name" value="CNNM"/>
    <property type="match status" value="1"/>
</dbReference>
<proteinExistence type="predicted"/>
<evidence type="ECO:0000259" key="9">
    <source>
        <dbReference type="PROSITE" id="PS51846"/>
    </source>
</evidence>
<evidence type="ECO:0000256" key="2">
    <source>
        <dbReference type="ARBA" id="ARBA00022475"/>
    </source>
</evidence>
<dbReference type="GO" id="GO:0005886">
    <property type="term" value="C:plasma membrane"/>
    <property type="evidence" value="ECO:0007669"/>
    <property type="project" value="UniProtKB-SubCell"/>
</dbReference>
<keyword evidence="6" id="KW-0472">Membrane</keyword>
<evidence type="ECO:0000256" key="7">
    <source>
        <dbReference type="PROSITE-ProRule" id="PRU00703"/>
    </source>
</evidence>
<accession>A0ABD5RYA2</accession>
<evidence type="ECO:0000256" key="6">
    <source>
        <dbReference type="ARBA" id="ARBA00023136"/>
    </source>
</evidence>
<evidence type="ECO:0000256" key="5">
    <source>
        <dbReference type="ARBA" id="ARBA00022989"/>
    </source>
</evidence>
<dbReference type="SUPFAM" id="SSF54631">
    <property type="entry name" value="CBS-domain pair"/>
    <property type="match status" value="1"/>
</dbReference>
<dbReference type="AlphaFoldDB" id="A0ABD5RYA2"/>
<keyword evidence="2" id="KW-1003">Cell membrane</keyword>
<dbReference type="Proteomes" id="UP001596328">
    <property type="component" value="Unassembled WGS sequence"/>
</dbReference>